<proteinExistence type="predicted"/>
<reference evidence="2" key="1">
    <citation type="journal article" date="2017" name="Nat. Ecol. Evol.">
        <title>Genome expansion and lineage-specific genetic innovations in the forest pathogenic fungi Armillaria.</title>
        <authorList>
            <person name="Sipos G."/>
            <person name="Prasanna A.N."/>
            <person name="Walter M.C."/>
            <person name="O'Connor E."/>
            <person name="Balint B."/>
            <person name="Krizsan K."/>
            <person name="Kiss B."/>
            <person name="Hess J."/>
            <person name="Varga T."/>
            <person name="Slot J."/>
            <person name="Riley R."/>
            <person name="Boka B."/>
            <person name="Rigling D."/>
            <person name="Barry K."/>
            <person name="Lee J."/>
            <person name="Mihaltcheva S."/>
            <person name="LaButti K."/>
            <person name="Lipzen A."/>
            <person name="Waldron R."/>
            <person name="Moloney N.M."/>
            <person name="Sperisen C."/>
            <person name="Kredics L."/>
            <person name="Vagvoelgyi C."/>
            <person name="Patrignani A."/>
            <person name="Fitzpatrick D."/>
            <person name="Nagy I."/>
            <person name="Doyle S."/>
            <person name="Anderson J.B."/>
            <person name="Grigoriev I.V."/>
            <person name="Gueldener U."/>
            <person name="Muensterkoetter M."/>
            <person name="Nagy L.G."/>
        </authorList>
    </citation>
    <scope>NUCLEOTIDE SEQUENCE [LARGE SCALE GENOMIC DNA]</scope>
    <source>
        <strain evidence="2">Ar21-2</strain>
    </source>
</reference>
<protein>
    <submittedName>
        <fullName evidence="1">Uncharacterized protein</fullName>
    </submittedName>
</protein>
<feature type="non-terminal residue" evidence="1">
    <location>
        <position position="1"/>
    </location>
</feature>
<dbReference type="EMBL" id="KZ293733">
    <property type="protein sequence ID" value="PBK81200.1"/>
    <property type="molecule type" value="Genomic_DNA"/>
</dbReference>
<keyword evidence="2" id="KW-1185">Reference proteome</keyword>
<name>A0A2H3CH69_ARMGA</name>
<dbReference type="AlphaFoldDB" id="A0A2H3CH69"/>
<dbReference type="InParanoid" id="A0A2H3CH69"/>
<dbReference type="OrthoDB" id="3262464at2759"/>
<evidence type="ECO:0000313" key="2">
    <source>
        <dbReference type="Proteomes" id="UP000217790"/>
    </source>
</evidence>
<accession>A0A2H3CH69</accession>
<sequence length="56" mass="6249">EALQMLKFSLKQGQFINFTAGTSKEDEIAVLEATLNAEDSILEDVEAYRDYLHGGK</sequence>
<evidence type="ECO:0000313" key="1">
    <source>
        <dbReference type="EMBL" id="PBK81200.1"/>
    </source>
</evidence>
<dbReference type="Proteomes" id="UP000217790">
    <property type="component" value="Unassembled WGS sequence"/>
</dbReference>
<organism evidence="1 2">
    <name type="scientific">Armillaria gallica</name>
    <name type="common">Bulbous honey fungus</name>
    <name type="synonym">Armillaria bulbosa</name>
    <dbReference type="NCBI Taxonomy" id="47427"/>
    <lineage>
        <taxon>Eukaryota</taxon>
        <taxon>Fungi</taxon>
        <taxon>Dikarya</taxon>
        <taxon>Basidiomycota</taxon>
        <taxon>Agaricomycotina</taxon>
        <taxon>Agaricomycetes</taxon>
        <taxon>Agaricomycetidae</taxon>
        <taxon>Agaricales</taxon>
        <taxon>Marasmiineae</taxon>
        <taxon>Physalacriaceae</taxon>
        <taxon>Armillaria</taxon>
    </lineage>
</organism>
<gene>
    <name evidence="1" type="ORF">ARMGADRAFT_948532</name>
</gene>